<name>A0A1H4ID27_PSEJE</name>
<dbReference type="InterPro" id="IPR013749">
    <property type="entry name" value="PM/HMP-P_kinase-1"/>
</dbReference>
<dbReference type="InterPro" id="IPR029056">
    <property type="entry name" value="Ribokinase-like"/>
</dbReference>
<dbReference type="GO" id="GO:0008972">
    <property type="term" value="F:phosphomethylpyrimidine kinase activity"/>
    <property type="evidence" value="ECO:0007669"/>
    <property type="project" value="InterPro"/>
</dbReference>
<dbReference type="GO" id="GO:0008902">
    <property type="term" value="F:hydroxymethylpyrimidine kinase activity"/>
    <property type="evidence" value="ECO:0007669"/>
    <property type="project" value="UniProtKB-EC"/>
</dbReference>
<evidence type="ECO:0000256" key="1">
    <source>
        <dbReference type="ARBA" id="ARBA00004948"/>
    </source>
</evidence>
<evidence type="ECO:0000256" key="2">
    <source>
        <dbReference type="ARBA" id="ARBA00012135"/>
    </source>
</evidence>
<reference evidence="5" key="1">
    <citation type="submission" date="2016-10" db="EMBL/GenBank/DDBJ databases">
        <authorList>
            <person name="Varghese N."/>
            <person name="Submissions S."/>
        </authorList>
    </citation>
    <scope>NUCLEOTIDE SEQUENCE [LARGE SCALE GENOMIC DNA]</scope>
    <source>
        <strain evidence="5">BS3660</strain>
    </source>
</reference>
<dbReference type="Pfam" id="PF08543">
    <property type="entry name" value="Phos_pyr_kin"/>
    <property type="match status" value="1"/>
</dbReference>
<dbReference type="InterPro" id="IPR004399">
    <property type="entry name" value="HMP/HMP-P_kinase_dom"/>
</dbReference>
<keyword evidence="5" id="KW-1185">Reference proteome</keyword>
<dbReference type="GO" id="GO:0009229">
    <property type="term" value="P:thiamine diphosphate biosynthetic process"/>
    <property type="evidence" value="ECO:0007669"/>
    <property type="project" value="UniProtKB-UniPathway"/>
</dbReference>
<dbReference type="PANTHER" id="PTHR20858:SF17">
    <property type="entry name" value="HYDROXYMETHYLPYRIMIDINE_PHOSPHOMETHYLPYRIMIDINE KINASE THI20-RELATED"/>
    <property type="match status" value="1"/>
</dbReference>
<evidence type="ECO:0000259" key="3">
    <source>
        <dbReference type="Pfam" id="PF08543"/>
    </source>
</evidence>
<dbReference type="Proteomes" id="UP000198542">
    <property type="component" value="Unassembled WGS sequence"/>
</dbReference>
<feature type="domain" description="Pyridoxamine kinase/Phosphomethylpyrimidine kinase" evidence="3">
    <location>
        <begin position="79"/>
        <end position="315"/>
    </location>
</feature>
<dbReference type="AlphaFoldDB" id="A0A1H4ID27"/>
<keyword evidence="4" id="KW-0418">Kinase</keyword>
<dbReference type="EMBL" id="FNTC01000001">
    <property type="protein sequence ID" value="SEB31228.1"/>
    <property type="molecule type" value="Genomic_DNA"/>
</dbReference>
<organism evidence="4 5">
    <name type="scientific">Pseudomonas jessenii</name>
    <dbReference type="NCBI Taxonomy" id="77298"/>
    <lineage>
        <taxon>Bacteria</taxon>
        <taxon>Pseudomonadati</taxon>
        <taxon>Pseudomonadota</taxon>
        <taxon>Gammaproteobacteria</taxon>
        <taxon>Pseudomonadales</taxon>
        <taxon>Pseudomonadaceae</taxon>
        <taxon>Pseudomonas</taxon>
    </lineage>
</organism>
<accession>A0A1H4ID27</accession>
<protein>
    <recommendedName>
        <fullName evidence="2">hydroxymethylpyrimidine kinase</fullName>
        <ecNumber evidence="2">2.7.1.49</ecNumber>
    </recommendedName>
</protein>
<sequence>MWRGGLPPFGCEAVVKPADSMNLTGHWGRFAAQRGQAPSPQCIDQTHCHNTRKTGLVVSSRTMNIYSSRPVVLCLSGHDPSGGAGLQADIEALLAQGCHAAPAVTALTVQDTVNVTDFRVLDREWVLAQANAVLNDSEVAAVKLGMLGSLEMVDTVVELLSAHPHLPVVCDPVLRAGGGGRLGKDEVGYAMRERLLPLSIIATPNLPEARILAELPEGTADECAEKLLPFVKHLLITGGHGDETEIHNRLYSRDGLRETFTCQRLPGSYHGSGCTLASALAGRLAQGENLASAVQTALNYTWRTLRDAEQLGKGQFVPRRLPLDFCS</sequence>
<dbReference type="UniPathway" id="UPA00060">
    <property type="reaction ID" value="UER00138"/>
</dbReference>
<dbReference type="GO" id="GO:0005829">
    <property type="term" value="C:cytosol"/>
    <property type="evidence" value="ECO:0007669"/>
    <property type="project" value="TreeGrafter"/>
</dbReference>
<dbReference type="CDD" id="cd01169">
    <property type="entry name" value="HMPP_kinase"/>
    <property type="match status" value="1"/>
</dbReference>
<dbReference type="Gene3D" id="3.40.1190.20">
    <property type="match status" value="1"/>
</dbReference>
<dbReference type="EC" id="2.7.1.49" evidence="2"/>
<dbReference type="GO" id="GO:0009228">
    <property type="term" value="P:thiamine biosynthetic process"/>
    <property type="evidence" value="ECO:0007669"/>
    <property type="project" value="InterPro"/>
</dbReference>
<gene>
    <name evidence="4" type="ORF">SAMN04490187_0171</name>
</gene>
<evidence type="ECO:0000313" key="5">
    <source>
        <dbReference type="Proteomes" id="UP000198542"/>
    </source>
</evidence>
<keyword evidence="4" id="KW-0808">Transferase</keyword>
<dbReference type="PANTHER" id="PTHR20858">
    <property type="entry name" value="PHOSPHOMETHYLPYRIMIDINE KINASE"/>
    <property type="match status" value="1"/>
</dbReference>
<comment type="pathway">
    <text evidence="1">Cofactor biosynthesis; thiamine diphosphate biosynthesis.</text>
</comment>
<proteinExistence type="predicted"/>
<evidence type="ECO:0000313" key="4">
    <source>
        <dbReference type="EMBL" id="SEB31228.1"/>
    </source>
</evidence>
<dbReference type="SUPFAM" id="SSF53613">
    <property type="entry name" value="Ribokinase-like"/>
    <property type="match status" value="1"/>
</dbReference>